<dbReference type="Proteomes" id="UP000691718">
    <property type="component" value="Unassembled WGS sequence"/>
</dbReference>
<dbReference type="GO" id="GO:0032222">
    <property type="term" value="P:regulation of synaptic transmission, cholinergic"/>
    <property type="evidence" value="ECO:0007669"/>
    <property type="project" value="InterPro"/>
</dbReference>
<dbReference type="OrthoDB" id="6496929at2759"/>
<keyword evidence="6" id="KW-0472">Membrane</keyword>
<dbReference type="GO" id="GO:0098552">
    <property type="term" value="C:side of membrane"/>
    <property type="evidence" value="ECO:0007669"/>
    <property type="project" value="UniProtKB-KW"/>
</dbReference>
<dbReference type="Pfam" id="PF17064">
    <property type="entry name" value="QVR"/>
    <property type="match status" value="1"/>
</dbReference>
<evidence type="ECO:0000256" key="6">
    <source>
        <dbReference type="ARBA" id="ARBA00023136"/>
    </source>
</evidence>
<evidence type="ECO:0000256" key="3">
    <source>
        <dbReference type="ARBA" id="ARBA00022692"/>
    </source>
</evidence>
<evidence type="ECO:0000256" key="2">
    <source>
        <dbReference type="ARBA" id="ARBA00022622"/>
    </source>
</evidence>
<keyword evidence="3" id="KW-0812">Transmembrane</keyword>
<evidence type="ECO:0000313" key="11">
    <source>
        <dbReference type="Proteomes" id="UP000691718"/>
    </source>
</evidence>
<reference evidence="10" key="1">
    <citation type="submission" date="2021-04" db="EMBL/GenBank/DDBJ databases">
        <authorList>
            <person name="Tunstrom K."/>
        </authorList>
    </citation>
    <scope>NUCLEOTIDE SEQUENCE</scope>
</reference>
<evidence type="ECO:0000256" key="4">
    <source>
        <dbReference type="ARBA" id="ARBA00022729"/>
    </source>
</evidence>
<dbReference type="GO" id="GO:0030431">
    <property type="term" value="P:sleep"/>
    <property type="evidence" value="ECO:0007669"/>
    <property type="project" value="InterPro"/>
</dbReference>
<keyword evidence="2" id="KW-0336">GPI-anchor</keyword>
<proteinExistence type="predicted"/>
<dbReference type="EMBL" id="CAJQZP010000171">
    <property type="protein sequence ID" value="CAG4942718.1"/>
    <property type="molecule type" value="Genomic_DNA"/>
</dbReference>
<dbReference type="PANTHER" id="PTHR33562">
    <property type="entry name" value="ATILLA, ISOFORM B-RELATED-RELATED"/>
    <property type="match status" value="1"/>
</dbReference>
<keyword evidence="8" id="KW-0449">Lipoprotein</keyword>
<keyword evidence="4 9" id="KW-0732">Signal</keyword>
<protein>
    <submittedName>
        <fullName evidence="10">(apollo) hypothetical protein</fullName>
    </submittedName>
</protein>
<feature type="signal peptide" evidence="9">
    <location>
        <begin position="1"/>
        <end position="21"/>
    </location>
</feature>
<gene>
    <name evidence="10" type="ORF">PAPOLLO_LOCUS2504</name>
</gene>
<evidence type="ECO:0000256" key="1">
    <source>
        <dbReference type="ARBA" id="ARBA00004589"/>
    </source>
</evidence>
<feature type="chain" id="PRO_5035871796" evidence="9">
    <location>
        <begin position="22"/>
        <end position="133"/>
    </location>
</feature>
<evidence type="ECO:0000313" key="10">
    <source>
        <dbReference type="EMBL" id="CAG4942718.1"/>
    </source>
</evidence>
<dbReference type="InterPro" id="IPR031424">
    <property type="entry name" value="QVR-like"/>
</dbReference>
<dbReference type="InterPro" id="IPR050975">
    <property type="entry name" value="Sleep_regulator"/>
</dbReference>
<evidence type="ECO:0000256" key="7">
    <source>
        <dbReference type="ARBA" id="ARBA00023180"/>
    </source>
</evidence>
<name>A0A8S3W5R2_PARAO</name>
<sequence>MAHVTLCILAVICSFIHQGLAIICYQCNSHNDSRCLLDKLPDSLRQPCIGPKDTMCRKIIQVVEFEMNGMPPDSRVIRGCGWDESSYKGRCYQRSGFGGRQEVCSCLEDGCNTASVPVGATALMLLTLALLKV</sequence>
<organism evidence="10 11">
    <name type="scientific">Parnassius apollo</name>
    <name type="common">Apollo butterfly</name>
    <name type="synonym">Papilio apollo</name>
    <dbReference type="NCBI Taxonomy" id="110799"/>
    <lineage>
        <taxon>Eukaryota</taxon>
        <taxon>Metazoa</taxon>
        <taxon>Ecdysozoa</taxon>
        <taxon>Arthropoda</taxon>
        <taxon>Hexapoda</taxon>
        <taxon>Insecta</taxon>
        <taxon>Pterygota</taxon>
        <taxon>Neoptera</taxon>
        <taxon>Endopterygota</taxon>
        <taxon>Lepidoptera</taxon>
        <taxon>Glossata</taxon>
        <taxon>Ditrysia</taxon>
        <taxon>Papilionoidea</taxon>
        <taxon>Papilionidae</taxon>
        <taxon>Parnassiinae</taxon>
        <taxon>Parnassini</taxon>
        <taxon>Parnassius</taxon>
        <taxon>Parnassius</taxon>
    </lineage>
</organism>
<evidence type="ECO:0000256" key="8">
    <source>
        <dbReference type="ARBA" id="ARBA00023288"/>
    </source>
</evidence>
<accession>A0A8S3W5R2</accession>
<comment type="subcellular location">
    <subcellularLocation>
        <location evidence="1">Membrane</location>
        <topology evidence="1">Lipid-anchor</topology>
        <topology evidence="1">GPI-anchor</topology>
    </subcellularLocation>
</comment>
<dbReference type="AlphaFoldDB" id="A0A8S3W5R2"/>
<keyword evidence="5" id="KW-1133">Transmembrane helix</keyword>
<dbReference type="PANTHER" id="PTHR33562:SF14">
    <property type="entry name" value="PROTEIN QUIVER"/>
    <property type="match status" value="1"/>
</dbReference>
<evidence type="ECO:0000256" key="9">
    <source>
        <dbReference type="SAM" id="SignalP"/>
    </source>
</evidence>
<keyword evidence="11" id="KW-1185">Reference proteome</keyword>
<comment type="caution">
    <text evidence="10">The sequence shown here is derived from an EMBL/GenBank/DDBJ whole genome shotgun (WGS) entry which is preliminary data.</text>
</comment>
<keyword evidence="7" id="KW-0325">Glycoprotein</keyword>
<evidence type="ECO:0000256" key="5">
    <source>
        <dbReference type="ARBA" id="ARBA00022989"/>
    </source>
</evidence>